<dbReference type="SUPFAM" id="SSF74853">
    <property type="entry name" value="Lamin A/C globular tail domain"/>
    <property type="match status" value="1"/>
</dbReference>
<organism evidence="2">
    <name type="scientific">marine sediment metagenome</name>
    <dbReference type="NCBI Taxonomy" id="412755"/>
    <lineage>
        <taxon>unclassified sequences</taxon>
        <taxon>metagenomes</taxon>
        <taxon>ecological metagenomes</taxon>
    </lineage>
</organism>
<comment type="caution">
    <text evidence="2">The sequence shown here is derived from an EMBL/GenBank/DDBJ whole genome shotgun (WGS) entry which is preliminary data.</text>
</comment>
<dbReference type="AlphaFoldDB" id="A0A0F9D4E2"/>
<dbReference type="EMBL" id="LAZR01043492">
    <property type="protein sequence ID" value="KKL06943.1"/>
    <property type="molecule type" value="Genomic_DNA"/>
</dbReference>
<dbReference type="InterPro" id="IPR053786">
    <property type="entry name" value="LEPRxLL_CS"/>
</dbReference>
<feature type="domain" description="LTD" evidence="1">
    <location>
        <begin position="51"/>
        <end position="119"/>
    </location>
</feature>
<protein>
    <recommendedName>
        <fullName evidence="1">LTD domain-containing protein</fullName>
    </recommendedName>
</protein>
<gene>
    <name evidence="2" type="ORF">LCGC14_2590990</name>
</gene>
<evidence type="ECO:0000259" key="1">
    <source>
        <dbReference type="Pfam" id="PF00932"/>
    </source>
</evidence>
<dbReference type="NCBIfam" id="NF012209">
    <property type="entry name" value="LEPR-8K"/>
    <property type="match status" value="1"/>
</dbReference>
<dbReference type="InterPro" id="IPR001322">
    <property type="entry name" value="Lamin_tail_dom"/>
</dbReference>
<proteinExistence type="predicted"/>
<evidence type="ECO:0000313" key="2">
    <source>
        <dbReference type="EMBL" id="KKL06943.1"/>
    </source>
</evidence>
<sequence length="121" mass="13614">MLRNLKSKFSVLWRPRREKSAVAASARRPAARRSFEPLEPRLVLDAGPFAISEFMAINDSGPSDRDGEFSDWIEIHNSSAVPESIEGWYLTDDADDPDQWRFPNVTIAAGGYQVVFASQRT</sequence>
<dbReference type="Gene3D" id="2.60.40.1260">
    <property type="entry name" value="Lamin Tail domain"/>
    <property type="match status" value="1"/>
</dbReference>
<dbReference type="Pfam" id="PF00932">
    <property type="entry name" value="LTD"/>
    <property type="match status" value="1"/>
</dbReference>
<reference evidence="2" key="1">
    <citation type="journal article" date="2015" name="Nature">
        <title>Complex archaea that bridge the gap between prokaryotes and eukaryotes.</title>
        <authorList>
            <person name="Spang A."/>
            <person name="Saw J.H."/>
            <person name="Jorgensen S.L."/>
            <person name="Zaremba-Niedzwiedzka K."/>
            <person name="Martijn J."/>
            <person name="Lind A.E."/>
            <person name="van Eijk R."/>
            <person name="Schleper C."/>
            <person name="Guy L."/>
            <person name="Ettema T.J."/>
        </authorList>
    </citation>
    <scope>NUCLEOTIDE SEQUENCE</scope>
</reference>
<name>A0A0F9D4E2_9ZZZZ</name>
<accession>A0A0F9D4E2</accession>
<dbReference type="InterPro" id="IPR036415">
    <property type="entry name" value="Lamin_tail_dom_sf"/>
</dbReference>